<dbReference type="InterPro" id="IPR006553">
    <property type="entry name" value="Leu-rich_rpt_Cys-con_subtyp"/>
</dbReference>
<evidence type="ECO:0000256" key="1">
    <source>
        <dbReference type="SAM" id="MobiDB-lite"/>
    </source>
</evidence>
<sequence>MSRNNNVRGPTSALTEFLREQGITARTVLQRRRTQDQQNADAEDNSNAAGSSSQAAATASSSAVAATTGDDDDMDVDESPRRPRGRKGKGKAKAGGNDSDDLDASEDDAPVAKKKKKLSKAAEAKLKAKAKANARKKGVEVSDDEDYEDEDEYTAPSKKTGAAAAGPPPVGSFENCADCEQQFTVTRYTMAARPGPGWLCHECTKALGLDPFKKPAAPRKRKAPTEKRKVVNFEEVEKAQSLSKLCIQVISKHIEDIEAFGDIGHINLDSIARVISKNRSLTAQNAPLFYDVKNTRLTFYDATKLESSALCTLASLNPNVEQLRLDLCGRIDNSAISHWSSHLKNLTRLELLGPFLIRPPAWIDFFRARGAQLQGFLITQSPRFDLDCVEALVEHCGTTLTELRLAEIGKMADEFLPHIAKCSNLVHLDLSYPDNSLNDDAVVELLAVVSPRLEYLSLSGNEALTDDVLERGIQAHTRTLRCLALCNLPELTDAGVAKLFSGWAPHAALEKIEMARCHGPASKALAALLKHSGPNLLELNINSWKDTDTDVLSRIAKSAPKLMRLNVGWCRGVDDFVIKSLLESPCGETLKEIKVYGCNRLTENCPRKVGVTIYGVEAHAAGPS</sequence>
<name>A0A166BCR3_EXIGL</name>
<keyword evidence="4" id="KW-1185">Reference proteome</keyword>
<accession>A0A166BCR3</accession>
<evidence type="ECO:0000313" key="4">
    <source>
        <dbReference type="Proteomes" id="UP000077266"/>
    </source>
</evidence>
<dbReference type="Proteomes" id="UP000077266">
    <property type="component" value="Unassembled WGS sequence"/>
</dbReference>
<dbReference type="STRING" id="1314781.A0A166BCR3"/>
<dbReference type="PANTHER" id="PTHR13318">
    <property type="entry name" value="PARTNER OF PAIRED, ISOFORM B-RELATED"/>
    <property type="match status" value="1"/>
</dbReference>
<proteinExistence type="predicted"/>
<dbReference type="InterPro" id="IPR032675">
    <property type="entry name" value="LRR_dom_sf"/>
</dbReference>
<dbReference type="Gene3D" id="3.80.10.10">
    <property type="entry name" value="Ribonuclease Inhibitor"/>
    <property type="match status" value="2"/>
</dbReference>
<reference evidence="3 4" key="1">
    <citation type="journal article" date="2016" name="Mol. Biol. Evol.">
        <title>Comparative Genomics of Early-Diverging Mushroom-Forming Fungi Provides Insights into the Origins of Lignocellulose Decay Capabilities.</title>
        <authorList>
            <person name="Nagy L.G."/>
            <person name="Riley R."/>
            <person name="Tritt A."/>
            <person name="Adam C."/>
            <person name="Daum C."/>
            <person name="Floudas D."/>
            <person name="Sun H."/>
            <person name="Yadav J.S."/>
            <person name="Pangilinan J."/>
            <person name="Larsson K.H."/>
            <person name="Matsuura K."/>
            <person name="Barry K."/>
            <person name="Labutti K."/>
            <person name="Kuo R."/>
            <person name="Ohm R.A."/>
            <person name="Bhattacharya S.S."/>
            <person name="Shirouzu T."/>
            <person name="Yoshinaga Y."/>
            <person name="Martin F.M."/>
            <person name="Grigoriev I.V."/>
            <person name="Hibbett D.S."/>
        </authorList>
    </citation>
    <scope>NUCLEOTIDE SEQUENCE [LARGE SCALE GENOMIC DNA]</scope>
    <source>
        <strain evidence="3 4">HHB12029</strain>
    </source>
</reference>
<feature type="region of interest" description="Disordered" evidence="1">
    <location>
        <begin position="25"/>
        <end position="168"/>
    </location>
</feature>
<gene>
    <name evidence="3" type="ORF">EXIGLDRAFT_762091</name>
</gene>
<protein>
    <submittedName>
        <fullName evidence="3">RNI-like protein</fullName>
    </submittedName>
</protein>
<evidence type="ECO:0000259" key="2">
    <source>
        <dbReference type="Pfam" id="PF23550"/>
    </source>
</evidence>
<feature type="compositionally biased region" description="Low complexity" evidence="1">
    <location>
        <begin position="154"/>
        <end position="165"/>
    </location>
</feature>
<dbReference type="InParanoid" id="A0A166BCR3"/>
<dbReference type="PANTHER" id="PTHR13318:SF95">
    <property type="entry name" value="F-BOX PROTEIN YLR352W"/>
    <property type="match status" value="1"/>
</dbReference>
<feature type="compositionally biased region" description="Basic residues" evidence="1">
    <location>
        <begin position="127"/>
        <end position="136"/>
    </location>
</feature>
<dbReference type="AlphaFoldDB" id="A0A166BCR3"/>
<dbReference type="OrthoDB" id="421226at2759"/>
<feature type="domain" description="DNA repair protein rhp7 treble clef" evidence="2">
    <location>
        <begin position="170"/>
        <end position="208"/>
    </location>
</feature>
<dbReference type="GO" id="GO:0031146">
    <property type="term" value="P:SCF-dependent proteasomal ubiquitin-dependent protein catabolic process"/>
    <property type="evidence" value="ECO:0007669"/>
    <property type="project" value="TreeGrafter"/>
</dbReference>
<feature type="compositionally biased region" description="Basic residues" evidence="1">
    <location>
        <begin position="82"/>
        <end position="92"/>
    </location>
</feature>
<dbReference type="GO" id="GO:0019005">
    <property type="term" value="C:SCF ubiquitin ligase complex"/>
    <property type="evidence" value="ECO:0007669"/>
    <property type="project" value="TreeGrafter"/>
</dbReference>
<feature type="compositionally biased region" description="Acidic residues" evidence="1">
    <location>
        <begin position="98"/>
        <end position="109"/>
    </location>
</feature>
<dbReference type="SMART" id="SM00367">
    <property type="entry name" value="LRR_CC"/>
    <property type="match status" value="4"/>
</dbReference>
<dbReference type="FunCoup" id="A0A166BCR3">
    <property type="interactions" value="230"/>
</dbReference>
<dbReference type="SUPFAM" id="SSF52047">
    <property type="entry name" value="RNI-like"/>
    <property type="match status" value="1"/>
</dbReference>
<organism evidence="3 4">
    <name type="scientific">Exidia glandulosa HHB12029</name>
    <dbReference type="NCBI Taxonomy" id="1314781"/>
    <lineage>
        <taxon>Eukaryota</taxon>
        <taxon>Fungi</taxon>
        <taxon>Dikarya</taxon>
        <taxon>Basidiomycota</taxon>
        <taxon>Agaricomycotina</taxon>
        <taxon>Agaricomycetes</taxon>
        <taxon>Auriculariales</taxon>
        <taxon>Exidiaceae</taxon>
        <taxon>Exidia</taxon>
    </lineage>
</organism>
<dbReference type="EMBL" id="KV425904">
    <property type="protein sequence ID" value="KZV99989.1"/>
    <property type="molecule type" value="Genomic_DNA"/>
</dbReference>
<dbReference type="Pfam" id="PF23550">
    <property type="entry name" value="zf_Tbcl_Rhp7"/>
    <property type="match status" value="1"/>
</dbReference>
<feature type="compositionally biased region" description="Low complexity" evidence="1">
    <location>
        <begin position="45"/>
        <end position="68"/>
    </location>
</feature>
<feature type="compositionally biased region" description="Acidic residues" evidence="1">
    <location>
        <begin position="141"/>
        <end position="153"/>
    </location>
</feature>
<evidence type="ECO:0000313" key="3">
    <source>
        <dbReference type="EMBL" id="KZV99989.1"/>
    </source>
</evidence>
<dbReference type="InterPro" id="IPR056451">
    <property type="entry name" value="Znf_Tbcl_Rhp7"/>
</dbReference>